<dbReference type="EMBL" id="RXNT01000006">
    <property type="protein sequence ID" value="RTR32375.1"/>
    <property type="molecule type" value="Genomic_DNA"/>
</dbReference>
<dbReference type="AlphaFoldDB" id="A0A431WAH6"/>
<keyword evidence="3" id="KW-0238">DNA-binding</keyword>
<evidence type="ECO:0000313" key="6">
    <source>
        <dbReference type="EMBL" id="RTR32375.1"/>
    </source>
</evidence>
<proteinExistence type="inferred from homology"/>
<protein>
    <submittedName>
        <fullName evidence="6">LysR family transcriptional regulator</fullName>
    </submittedName>
</protein>
<gene>
    <name evidence="6" type="ORF">EKG37_09430</name>
</gene>
<dbReference type="PRINTS" id="PR00039">
    <property type="entry name" value="HTHLYSR"/>
</dbReference>
<keyword evidence="2" id="KW-0805">Transcription regulation</keyword>
<evidence type="ECO:0000259" key="5">
    <source>
        <dbReference type="PROSITE" id="PS50931"/>
    </source>
</evidence>
<dbReference type="InterPro" id="IPR000847">
    <property type="entry name" value="LysR_HTH_N"/>
</dbReference>
<dbReference type="InterPro" id="IPR036388">
    <property type="entry name" value="WH-like_DNA-bd_sf"/>
</dbReference>
<name>A0A431WAH6_9BACI</name>
<dbReference type="SUPFAM" id="SSF46785">
    <property type="entry name" value="Winged helix' DNA-binding domain"/>
    <property type="match status" value="1"/>
</dbReference>
<dbReference type="Proteomes" id="UP000271374">
    <property type="component" value="Unassembled WGS sequence"/>
</dbReference>
<evidence type="ECO:0000313" key="7">
    <source>
        <dbReference type="Proteomes" id="UP000271374"/>
    </source>
</evidence>
<dbReference type="InterPro" id="IPR005119">
    <property type="entry name" value="LysR_subst-bd"/>
</dbReference>
<organism evidence="6 7">
    <name type="scientific">Bacillus yapensis</name>
    <dbReference type="NCBI Taxonomy" id="2492960"/>
    <lineage>
        <taxon>Bacteria</taxon>
        <taxon>Bacillati</taxon>
        <taxon>Bacillota</taxon>
        <taxon>Bacilli</taxon>
        <taxon>Bacillales</taxon>
        <taxon>Bacillaceae</taxon>
        <taxon>Bacillus</taxon>
    </lineage>
</organism>
<keyword evidence="4" id="KW-0804">Transcription</keyword>
<dbReference type="OrthoDB" id="107670at2"/>
<sequence>MSTLSSFHLLSVLASEMNMRKAAERLFVSQPALSQRLQTIESEWGTKLFIRSQKGLTLTPAGELVVKFVNEVLEKEEKVKEAITAMNSEVYGTLKIAVASIVGQNWLPKVLKRFVDRYPHAKVQLVTGWSSEILRSIYEDDVHIGIIRGTPDWKGVKIHLFEDHLYLVDKEITSPEQVLTTDRPFIQFKSDSNYFQEIQDWWHRQFQTMPKRTIVVDQIETCKQMAFNGIGYAILPAITLNGSEKDIFKIPLLDENGEPLKRDTWLLGYESAFKLKQVQAFVSLIQEYIEEETK</sequence>
<evidence type="ECO:0000256" key="3">
    <source>
        <dbReference type="ARBA" id="ARBA00023125"/>
    </source>
</evidence>
<dbReference type="GO" id="GO:0000976">
    <property type="term" value="F:transcription cis-regulatory region binding"/>
    <property type="evidence" value="ECO:0007669"/>
    <property type="project" value="TreeGrafter"/>
</dbReference>
<dbReference type="Gene3D" id="1.10.10.10">
    <property type="entry name" value="Winged helix-like DNA-binding domain superfamily/Winged helix DNA-binding domain"/>
    <property type="match status" value="1"/>
</dbReference>
<dbReference type="Pfam" id="PF03466">
    <property type="entry name" value="LysR_substrate"/>
    <property type="match status" value="1"/>
</dbReference>
<dbReference type="GO" id="GO:0003700">
    <property type="term" value="F:DNA-binding transcription factor activity"/>
    <property type="evidence" value="ECO:0007669"/>
    <property type="project" value="InterPro"/>
</dbReference>
<dbReference type="PANTHER" id="PTHR30126">
    <property type="entry name" value="HTH-TYPE TRANSCRIPTIONAL REGULATOR"/>
    <property type="match status" value="1"/>
</dbReference>
<dbReference type="PANTHER" id="PTHR30126:SF78">
    <property type="entry name" value="HTH LYSR-TYPE DOMAIN-CONTAINING PROTEIN"/>
    <property type="match status" value="1"/>
</dbReference>
<evidence type="ECO:0000256" key="1">
    <source>
        <dbReference type="ARBA" id="ARBA00009437"/>
    </source>
</evidence>
<evidence type="ECO:0000256" key="2">
    <source>
        <dbReference type="ARBA" id="ARBA00023015"/>
    </source>
</evidence>
<dbReference type="SUPFAM" id="SSF53850">
    <property type="entry name" value="Periplasmic binding protein-like II"/>
    <property type="match status" value="1"/>
</dbReference>
<dbReference type="Gene3D" id="3.40.190.290">
    <property type="match status" value="1"/>
</dbReference>
<dbReference type="Pfam" id="PF00126">
    <property type="entry name" value="HTH_1"/>
    <property type="match status" value="1"/>
</dbReference>
<dbReference type="RefSeq" id="WP_126408446.1">
    <property type="nucleotide sequence ID" value="NZ_RXNT01000006.1"/>
</dbReference>
<comment type="caution">
    <text evidence="6">The sequence shown here is derived from an EMBL/GenBank/DDBJ whole genome shotgun (WGS) entry which is preliminary data.</text>
</comment>
<feature type="domain" description="HTH lysR-type" evidence="5">
    <location>
        <begin position="1"/>
        <end position="59"/>
    </location>
</feature>
<reference evidence="6 7" key="1">
    <citation type="submission" date="2018-12" db="EMBL/GenBank/DDBJ databases">
        <title>Bacillus yapensis draft genome sequence.</title>
        <authorList>
            <person name="Yu L."/>
            <person name="Xu X."/>
            <person name="Tang X."/>
        </authorList>
    </citation>
    <scope>NUCLEOTIDE SEQUENCE [LARGE SCALE GENOMIC DNA]</scope>
    <source>
        <strain evidence="6 7">XXST-01</strain>
    </source>
</reference>
<dbReference type="PROSITE" id="PS50931">
    <property type="entry name" value="HTH_LYSR"/>
    <property type="match status" value="1"/>
</dbReference>
<dbReference type="CDD" id="cd05466">
    <property type="entry name" value="PBP2_LTTR_substrate"/>
    <property type="match status" value="1"/>
</dbReference>
<evidence type="ECO:0000256" key="4">
    <source>
        <dbReference type="ARBA" id="ARBA00023163"/>
    </source>
</evidence>
<accession>A0A431WAH6</accession>
<dbReference type="InterPro" id="IPR036390">
    <property type="entry name" value="WH_DNA-bd_sf"/>
</dbReference>
<comment type="similarity">
    <text evidence="1">Belongs to the LysR transcriptional regulatory family.</text>
</comment>
<keyword evidence="7" id="KW-1185">Reference proteome</keyword>